<dbReference type="AlphaFoldDB" id="A0AB37D4Q4"/>
<dbReference type="Proteomes" id="UP000427886">
    <property type="component" value="Chromosome"/>
</dbReference>
<name>A0AB37D4Q4_TETHA</name>
<feature type="transmembrane region" description="Helical" evidence="1">
    <location>
        <begin position="30"/>
        <end position="50"/>
    </location>
</feature>
<evidence type="ECO:0000313" key="2">
    <source>
        <dbReference type="EMBL" id="QGP76972.1"/>
    </source>
</evidence>
<sequence length="110" mass="13110">MNCIFELSSFSLLLNLNFIDYYFYEETLNIILASSFVLITANIILFSVQLGIDSRYERKNMFYFLFLSWYPVFYWMINAITNVFALPKALRRKKGVYATWKSPDRGNKTR</sequence>
<dbReference type="KEGG" id="tey:GLW17_09265"/>
<keyword evidence="1" id="KW-1133">Transmembrane helix</keyword>
<reference evidence="2 3" key="1">
    <citation type="submission" date="2019-11" db="EMBL/GenBank/DDBJ databases">
        <authorList>
            <person name="Kim E."/>
            <person name="Lee J."/>
            <person name="Jeon K."/>
            <person name="Lee Y."/>
        </authorList>
    </citation>
    <scope>NUCLEOTIDE SEQUENCE [LARGE SCALE GENOMIC DNA]</scope>
    <source>
        <strain evidence="2 3">YJ1</strain>
    </source>
</reference>
<dbReference type="GO" id="GO:0016757">
    <property type="term" value="F:glycosyltransferase activity"/>
    <property type="evidence" value="ECO:0007669"/>
    <property type="project" value="UniProtKB-KW"/>
</dbReference>
<gene>
    <name evidence="2" type="ORF">GLW17_09265</name>
</gene>
<evidence type="ECO:0000313" key="3">
    <source>
        <dbReference type="Proteomes" id="UP000427886"/>
    </source>
</evidence>
<organism evidence="2 3">
    <name type="scientific">Tetragenococcus halophilus</name>
    <name type="common">Pediococcus halophilus</name>
    <dbReference type="NCBI Taxonomy" id="51669"/>
    <lineage>
        <taxon>Bacteria</taxon>
        <taxon>Bacillati</taxon>
        <taxon>Bacillota</taxon>
        <taxon>Bacilli</taxon>
        <taxon>Lactobacillales</taxon>
        <taxon>Enterococcaceae</taxon>
        <taxon>Tetragenococcus</taxon>
    </lineage>
</organism>
<keyword evidence="1" id="KW-0472">Membrane</keyword>
<keyword evidence="2" id="KW-0328">Glycosyltransferase</keyword>
<feature type="transmembrane region" description="Helical" evidence="1">
    <location>
        <begin position="62"/>
        <end position="85"/>
    </location>
</feature>
<keyword evidence="2" id="KW-0808">Transferase</keyword>
<keyword evidence="1" id="KW-0812">Transmembrane</keyword>
<dbReference type="EMBL" id="CP046246">
    <property type="protein sequence ID" value="QGP76972.1"/>
    <property type="molecule type" value="Genomic_DNA"/>
</dbReference>
<accession>A0AB37D4Q4</accession>
<protein>
    <submittedName>
        <fullName evidence="2">N-acetylglucosaminyltransferase</fullName>
    </submittedName>
</protein>
<proteinExistence type="predicted"/>
<evidence type="ECO:0000256" key="1">
    <source>
        <dbReference type="SAM" id="Phobius"/>
    </source>
</evidence>